<evidence type="ECO:0000256" key="1">
    <source>
        <dbReference type="ARBA" id="ARBA00009199"/>
    </source>
</evidence>
<dbReference type="Proteomes" id="UP001151088">
    <property type="component" value="Unassembled WGS sequence"/>
</dbReference>
<gene>
    <name evidence="3" type="ORF">NVS89_15805</name>
</gene>
<dbReference type="Gene3D" id="3.90.1300.10">
    <property type="entry name" value="Amidase signature (AS) domain"/>
    <property type="match status" value="1"/>
</dbReference>
<dbReference type="AlphaFoldDB" id="A0A9X2T321"/>
<dbReference type="Pfam" id="PF01425">
    <property type="entry name" value="Amidase"/>
    <property type="match status" value="1"/>
</dbReference>
<proteinExistence type="inferred from homology"/>
<dbReference type="GO" id="GO:0003824">
    <property type="term" value="F:catalytic activity"/>
    <property type="evidence" value="ECO:0007669"/>
    <property type="project" value="InterPro"/>
</dbReference>
<comment type="similarity">
    <text evidence="1">Belongs to the amidase family.</text>
</comment>
<protein>
    <submittedName>
        <fullName evidence="3">Amidase</fullName>
    </submittedName>
</protein>
<dbReference type="SUPFAM" id="SSF75304">
    <property type="entry name" value="Amidase signature (AS) enzymes"/>
    <property type="match status" value="1"/>
</dbReference>
<dbReference type="InterPro" id="IPR000120">
    <property type="entry name" value="Amidase"/>
</dbReference>
<name>A0A9X2T321_9HYPH</name>
<dbReference type="PANTHER" id="PTHR11895">
    <property type="entry name" value="TRANSAMIDASE"/>
    <property type="match status" value="1"/>
</dbReference>
<evidence type="ECO:0000313" key="3">
    <source>
        <dbReference type="EMBL" id="MCS0496567.1"/>
    </source>
</evidence>
<dbReference type="PANTHER" id="PTHR11895:SF151">
    <property type="entry name" value="GLUTAMYL-TRNA(GLN) AMIDOTRANSFERASE SUBUNIT A"/>
    <property type="match status" value="1"/>
</dbReference>
<keyword evidence="4" id="KW-1185">Reference proteome</keyword>
<dbReference type="InterPro" id="IPR036928">
    <property type="entry name" value="AS_sf"/>
</dbReference>
<dbReference type="InterPro" id="IPR023631">
    <property type="entry name" value="Amidase_dom"/>
</dbReference>
<feature type="domain" description="Amidase" evidence="2">
    <location>
        <begin position="38"/>
        <end position="425"/>
    </location>
</feature>
<comment type="caution">
    <text evidence="3">The sequence shown here is derived from an EMBL/GenBank/DDBJ whole genome shotgun (WGS) entry which is preliminary data.</text>
</comment>
<organism evidence="3 4">
    <name type="scientific">Ancylobacter mangrovi</name>
    <dbReference type="NCBI Taxonomy" id="2972472"/>
    <lineage>
        <taxon>Bacteria</taxon>
        <taxon>Pseudomonadati</taxon>
        <taxon>Pseudomonadota</taxon>
        <taxon>Alphaproteobacteria</taxon>
        <taxon>Hyphomicrobiales</taxon>
        <taxon>Xanthobacteraceae</taxon>
        <taxon>Ancylobacter</taxon>
    </lineage>
</organism>
<sequence>MAASSPASRSAVPEALNALSAMEMVRGISGGRFTAEAVMRACLERVAAREPEVKAWAALDAEKALAAARLADRTPARGLLHGVPFGVKDVIETGELPTAMGSPLYEGYRPRVDAACVALARAAGALVLGKTITAEFAGSAPTHTHNPLALERTPGGSSSGSAAAVADLMVPVAYGTQTGGSILRPASFCGVIGFKPTFGTFNPVGVKPAAESFDTVGLIARTLDDIELFASVLSNDEAMHVVPETPPRVGIFRTHLWDTAQPETVEAIEVAAHTLGSAGATVIEIPVPAYFERMTAERAVINAYERAQSLAAEWQFGRDAFSPQMIATCEKGFAIGRHEYVEAQIHVAQYRRAAAGLFEQVDVLLTPCVPGEAPQGLAYAGDPRFQEIWTMLHLPSLTLPTHRGPNGLPVGIQLVAAHYCETLLLGAARWIGRRFGVG</sequence>
<evidence type="ECO:0000259" key="2">
    <source>
        <dbReference type="Pfam" id="PF01425"/>
    </source>
</evidence>
<evidence type="ECO:0000313" key="4">
    <source>
        <dbReference type="Proteomes" id="UP001151088"/>
    </source>
</evidence>
<dbReference type="EMBL" id="JANTHZ010000007">
    <property type="protein sequence ID" value="MCS0496567.1"/>
    <property type="molecule type" value="Genomic_DNA"/>
</dbReference>
<reference evidence="3" key="1">
    <citation type="submission" date="2022-08" db="EMBL/GenBank/DDBJ databases">
        <authorList>
            <person name="Li F."/>
        </authorList>
    </citation>
    <scope>NUCLEOTIDE SEQUENCE</scope>
    <source>
        <strain evidence="3">MQZ15Z-1</strain>
    </source>
</reference>
<dbReference type="RefSeq" id="WP_258733729.1">
    <property type="nucleotide sequence ID" value="NZ_JANTHZ010000007.1"/>
</dbReference>
<accession>A0A9X2T321</accession>